<reference evidence="4 5" key="1">
    <citation type="submission" date="2023-05" db="EMBL/GenBank/DDBJ databases">
        <title>B98-5 Cell Line De Novo Hybrid Assembly: An Optical Mapping Approach.</title>
        <authorList>
            <person name="Kananen K."/>
            <person name="Auerbach J.A."/>
            <person name="Kautto E."/>
            <person name="Blachly J.S."/>
        </authorList>
    </citation>
    <scope>NUCLEOTIDE SEQUENCE [LARGE SCALE GENOMIC DNA]</scope>
    <source>
        <strain evidence="4">B95-8</strain>
        <tissue evidence="4">Cell line</tissue>
    </source>
</reference>
<protein>
    <submittedName>
        <fullName evidence="4">Uncharacterized protein</fullName>
    </submittedName>
</protein>
<keyword evidence="5" id="KW-1185">Reference proteome</keyword>
<organism evidence="4 5">
    <name type="scientific">Saguinus oedipus</name>
    <name type="common">Cotton-top tamarin</name>
    <name type="synonym">Oedipomidas oedipus</name>
    <dbReference type="NCBI Taxonomy" id="9490"/>
    <lineage>
        <taxon>Eukaryota</taxon>
        <taxon>Metazoa</taxon>
        <taxon>Chordata</taxon>
        <taxon>Craniata</taxon>
        <taxon>Vertebrata</taxon>
        <taxon>Euteleostomi</taxon>
        <taxon>Mammalia</taxon>
        <taxon>Eutheria</taxon>
        <taxon>Euarchontoglires</taxon>
        <taxon>Primates</taxon>
        <taxon>Haplorrhini</taxon>
        <taxon>Platyrrhini</taxon>
        <taxon>Cebidae</taxon>
        <taxon>Callitrichinae</taxon>
        <taxon>Saguinus</taxon>
    </lineage>
</organism>
<evidence type="ECO:0000256" key="3">
    <source>
        <dbReference type="SAM" id="MobiDB-lite"/>
    </source>
</evidence>
<evidence type="ECO:0000256" key="2">
    <source>
        <dbReference type="ARBA" id="ARBA00022490"/>
    </source>
</evidence>
<keyword evidence="2" id="KW-0963">Cytoplasm</keyword>
<dbReference type="Proteomes" id="UP001266305">
    <property type="component" value="Unassembled WGS sequence"/>
</dbReference>
<dbReference type="InterPro" id="IPR035899">
    <property type="entry name" value="DBL_dom_sf"/>
</dbReference>
<accession>A0ABQ9TXQ6</accession>
<name>A0ABQ9TXQ6_SAGOE</name>
<gene>
    <name evidence="4" type="ORF">P7K49_032244</name>
</gene>
<evidence type="ECO:0000313" key="5">
    <source>
        <dbReference type="Proteomes" id="UP001266305"/>
    </source>
</evidence>
<comment type="caution">
    <text evidence="4">The sequence shown here is derived from an EMBL/GenBank/DDBJ whole genome shotgun (WGS) entry which is preliminary data.</text>
</comment>
<dbReference type="Gene3D" id="1.20.900.10">
    <property type="entry name" value="Dbl homology (DH) domain"/>
    <property type="match status" value="1"/>
</dbReference>
<dbReference type="PANTHER" id="PTHR46006:SF9">
    <property type="entry name" value="INTERSECTIN-1"/>
    <property type="match status" value="1"/>
</dbReference>
<proteinExistence type="predicted"/>
<dbReference type="SUPFAM" id="SSF48065">
    <property type="entry name" value="DBL homology domain (DH-domain)"/>
    <property type="match status" value="1"/>
</dbReference>
<dbReference type="InterPro" id="IPR051480">
    <property type="entry name" value="Endocytic_GEF_Adapter"/>
</dbReference>
<dbReference type="PANTHER" id="PTHR46006">
    <property type="entry name" value="RHO GUANINE NUCLEOTIDE EXCHANGE FACTOR AT 64C, ISOFORM A"/>
    <property type="match status" value="1"/>
</dbReference>
<evidence type="ECO:0000313" key="4">
    <source>
        <dbReference type="EMBL" id="KAK2089578.1"/>
    </source>
</evidence>
<dbReference type="EMBL" id="JASSZA010000018">
    <property type="protein sequence ID" value="KAK2089578.1"/>
    <property type="molecule type" value="Genomic_DNA"/>
</dbReference>
<sequence length="180" mass="19664">MQIILDEDPQLNPIGASSIANQALILGPSAGWATPVHKPRFCTVGVFHTNPSMGQWLLGHSEDTKLPTLPTPQAAGADLPVRESTSGGFADCSRHVIYALRVRKKMSGEKMPVKMIGDILSAQLPHMQPYIRFCSRQLNGAALIQQKTDEAPDFKEFVKVRIQAVQRLGPRVAIVGLLDM</sequence>
<feature type="region of interest" description="Disordered" evidence="3">
    <location>
        <begin position="67"/>
        <end position="86"/>
    </location>
</feature>
<comment type="subcellular location">
    <subcellularLocation>
        <location evidence="1">Cytoplasm</location>
    </subcellularLocation>
</comment>
<evidence type="ECO:0000256" key="1">
    <source>
        <dbReference type="ARBA" id="ARBA00004496"/>
    </source>
</evidence>